<evidence type="ECO:0000313" key="6">
    <source>
        <dbReference type="Proteomes" id="UP000199705"/>
    </source>
</evidence>
<sequence length="377" mass="42421">MKEFKISLCFIFGLLLVLPMFSFAFDEHKTLAIGAQAPDFSLPGIDGKTYTLQSFRDAKVLVVVFMCNHCPTSQAYESRVIKLTTDYATKGVGVVAINPNNPSSLRYDELGYSDLGDSFEEMKIRAKDKGFNFPYLYDGETEVASNKYGPVATPHIFVFDKDRKLRYNGRIDDMENPAKTPKSLDALNAIDAILGGKEIAVPVTKTFGCSVKWAEKKDWIDKAQIQWAKEPVKLDTINASGIATVVKNHSDRLRLINLWATWCGPCVAEFDDLVTLNRLYRDRSLEFVSISADDPANKDKALKFLQRKQSSGINYIYTGDDKYKMIEAVDPKWDGALPYTMLIDPDGKVVYSHQGAIDLEEVKKAIWNNPTMGRIYK</sequence>
<keyword evidence="6" id="KW-1185">Reference proteome</keyword>
<evidence type="ECO:0000256" key="3">
    <source>
        <dbReference type="ARBA" id="ARBA00023284"/>
    </source>
</evidence>
<dbReference type="Pfam" id="PF08534">
    <property type="entry name" value="Redoxin"/>
    <property type="match status" value="1"/>
</dbReference>
<organism evidence="5 6">
    <name type="scientific">Mucilaginibacter gossypii</name>
    <dbReference type="NCBI Taxonomy" id="551996"/>
    <lineage>
        <taxon>Bacteria</taxon>
        <taxon>Pseudomonadati</taxon>
        <taxon>Bacteroidota</taxon>
        <taxon>Sphingobacteriia</taxon>
        <taxon>Sphingobacteriales</taxon>
        <taxon>Sphingobacteriaceae</taxon>
        <taxon>Mucilaginibacter</taxon>
    </lineage>
</organism>
<keyword evidence="3" id="KW-0676">Redox-active center</keyword>
<evidence type="ECO:0000313" key="5">
    <source>
        <dbReference type="EMBL" id="SDG32448.1"/>
    </source>
</evidence>
<gene>
    <name evidence="5" type="ORF">SAMN05192573_10393</name>
</gene>
<dbReference type="PROSITE" id="PS00194">
    <property type="entry name" value="THIOREDOXIN_1"/>
    <property type="match status" value="1"/>
</dbReference>
<accession>A0A1G7TAW8</accession>
<dbReference type="InterPro" id="IPR017937">
    <property type="entry name" value="Thioredoxin_CS"/>
</dbReference>
<name>A0A1G7TAW8_9SPHI</name>
<dbReference type="InterPro" id="IPR047262">
    <property type="entry name" value="PRX-like1"/>
</dbReference>
<dbReference type="EMBL" id="FNCG01000003">
    <property type="protein sequence ID" value="SDG32448.1"/>
    <property type="molecule type" value="Genomic_DNA"/>
</dbReference>
<comment type="subcellular location">
    <subcellularLocation>
        <location evidence="1">Cell envelope</location>
    </subcellularLocation>
</comment>
<dbReference type="GO" id="GO:0017004">
    <property type="term" value="P:cytochrome complex assembly"/>
    <property type="evidence" value="ECO:0007669"/>
    <property type="project" value="UniProtKB-KW"/>
</dbReference>
<dbReference type="STRING" id="551996.SAMN05192573_10393"/>
<dbReference type="InterPro" id="IPR036249">
    <property type="entry name" value="Thioredoxin-like_sf"/>
</dbReference>
<proteinExistence type="predicted"/>
<dbReference type="PANTHER" id="PTHR43640">
    <property type="entry name" value="OS07G0260300 PROTEIN"/>
    <property type="match status" value="1"/>
</dbReference>
<dbReference type="InterPro" id="IPR013740">
    <property type="entry name" value="Redoxin"/>
</dbReference>
<feature type="domain" description="Thioredoxin" evidence="4">
    <location>
        <begin position="223"/>
        <end position="371"/>
    </location>
</feature>
<reference evidence="6" key="1">
    <citation type="submission" date="2016-10" db="EMBL/GenBank/DDBJ databases">
        <authorList>
            <person name="Varghese N."/>
            <person name="Submissions S."/>
        </authorList>
    </citation>
    <scope>NUCLEOTIDE SEQUENCE [LARGE SCALE GENOMIC DNA]</scope>
    <source>
        <strain evidence="6">Gh-67</strain>
    </source>
</reference>
<dbReference type="Pfam" id="PF00578">
    <property type="entry name" value="AhpC-TSA"/>
    <property type="match status" value="1"/>
</dbReference>
<dbReference type="AlphaFoldDB" id="A0A1G7TAW8"/>
<dbReference type="GO" id="GO:0016209">
    <property type="term" value="F:antioxidant activity"/>
    <property type="evidence" value="ECO:0007669"/>
    <property type="project" value="InterPro"/>
</dbReference>
<dbReference type="PANTHER" id="PTHR43640:SF1">
    <property type="entry name" value="THIOREDOXIN-DEPENDENT PEROXIREDOXIN"/>
    <property type="match status" value="1"/>
</dbReference>
<dbReference type="PROSITE" id="PS51352">
    <property type="entry name" value="THIOREDOXIN_2"/>
    <property type="match status" value="2"/>
</dbReference>
<dbReference type="SUPFAM" id="SSF52833">
    <property type="entry name" value="Thioredoxin-like"/>
    <property type="match status" value="2"/>
</dbReference>
<dbReference type="CDD" id="cd02966">
    <property type="entry name" value="TlpA_like_family"/>
    <property type="match status" value="1"/>
</dbReference>
<protein>
    <submittedName>
        <fullName evidence="5">Peroxiredoxin</fullName>
    </submittedName>
</protein>
<dbReference type="GO" id="GO:0030313">
    <property type="term" value="C:cell envelope"/>
    <property type="evidence" value="ECO:0007669"/>
    <property type="project" value="UniProtKB-SubCell"/>
</dbReference>
<dbReference type="InterPro" id="IPR000866">
    <property type="entry name" value="AhpC/TSA"/>
</dbReference>
<dbReference type="CDD" id="cd02969">
    <property type="entry name" value="PRX_like1"/>
    <property type="match status" value="1"/>
</dbReference>
<dbReference type="InterPro" id="IPR013766">
    <property type="entry name" value="Thioredoxin_domain"/>
</dbReference>
<evidence type="ECO:0000259" key="4">
    <source>
        <dbReference type="PROSITE" id="PS51352"/>
    </source>
</evidence>
<keyword evidence="2" id="KW-0201">Cytochrome c-type biogenesis</keyword>
<evidence type="ECO:0000256" key="2">
    <source>
        <dbReference type="ARBA" id="ARBA00022748"/>
    </source>
</evidence>
<dbReference type="Gene3D" id="3.40.30.10">
    <property type="entry name" value="Glutaredoxin"/>
    <property type="match status" value="2"/>
</dbReference>
<evidence type="ECO:0000256" key="1">
    <source>
        <dbReference type="ARBA" id="ARBA00004196"/>
    </source>
</evidence>
<dbReference type="RefSeq" id="WP_091163777.1">
    <property type="nucleotide sequence ID" value="NZ_FNCG01000003.1"/>
</dbReference>
<dbReference type="Proteomes" id="UP000199705">
    <property type="component" value="Unassembled WGS sequence"/>
</dbReference>
<feature type="domain" description="Thioredoxin" evidence="4">
    <location>
        <begin position="31"/>
        <end position="195"/>
    </location>
</feature>
<dbReference type="GO" id="GO:0016491">
    <property type="term" value="F:oxidoreductase activity"/>
    <property type="evidence" value="ECO:0007669"/>
    <property type="project" value="InterPro"/>
</dbReference>